<accession>A0A1V1PBM1</accession>
<keyword evidence="1" id="KW-1133">Transmembrane helix</keyword>
<proteinExistence type="predicted"/>
<sequence>MDFITSPINQIVASVNWKLMFSIIQGAIAFFTVLWVKNLIVSFSAWIKFKNSLYICLGTWVRLPTSDGFVDGQVQSANMRFIEISTKETRIYIPTKTFPDRDWVILKKHALLSHEDEMQQLGSLDTPSALMNQKLD</sequence>
<gene>
    <name evidence="2" type="ORF">OMM_07662</name>
</gene>
<dbReference type="EMBL" id="ATBP01000175">
    <property type="protein sequence ID" value="ETR72176.1"/>
    <property type="molecule type" value="Genomic_DNA"/>
</dbReference>
<evidence type="ECO:0000313" key="3">
    <source>
        <dbReference type="Proteomes" id="UP000189670"/>
    </source>
</evidence>
<dbReference type="AlphaFoldDB" id="A0A1V1PBM1"/>
<evidence type="ECO:0000256" key="1">
    <source>
        <dbReference type="SAM" id="Phobius"/>
    </source>
</evidence>
<dbReference type="Proteomes" id="UP000189670">
    <property type="component" value="Unassembled WGS sequence"/>
</dbReference>
<protein>
    <submittedName>
        <fullName evidence="2">Uncharacterized protein</fullName>
    </submittedName>
</protein>
<evidence type="ECO:0000313" key="2">
    <source>
        <dbReference type="EMBL" id="ETR72176.1"/>
    </source>
</evidence>
<feature type="transmembrane region" description="Helical" evidence="1">
    <location>
        <begin position="20"/>
        <end position="40"/>
    </location>
</feature>
<organism evidence="2 3">
    <name type="scientific">Candidatus Magnetoglobus multicellularis str. Araruama</name>
    <dbReference type="NCBI Taxonomy" id="890399"/>
    <lineage>
        <taxon>Bacteria</taxon>
        <taxon>Pseudomonadati</taxon>
        <taxon>Thermodesulfobacteriota</taxon>
        <taxon>Desulfobacteria</taxon>
        <taxon>Desulfobacterales</taxon>
        <taxon>Desulfobacteraceae</taxon>
        <taxon>Candidatus Magnetoglobus</taxon>
    </lineage>
</organism>
<keyword evidence="1" id="KW-0472">Membrane</keyword>
<reference evidence="3" key="1">
    <citation type="submission" date="2012-11" db="EMBL/GenBank/DDBJ databases">
        <authorList>
            <person name="Lucero-Rivera Y.E."/>
            <person name="Tovar-Ramirez D."/>
        </authorList>
    </citation>
    <scope>NUCLEOTIDE SEQUENCE [LARGE SCALE GENOMIC DNA]</scope>
    <source>
        <strain evidence="3">Araruama</strain>
    </source>
</reference>
<name>A0A1V1PBM1_9BACT</name>
<comment type="caution">
    <text evidence="2">The sequence shown here is derived from an EMBL/GenBank/DDBJ whole genome shotgun (WGS) entry which is preliminary data.</text>
</comment>
<keyword evidence="1" id="KW-0812">Transmembrane</keyword>